<organism evidence="3 4">
    <name type="scientific">Melipona bicolor</name>
    <dbReference type="NCBI Taxonomy" id="60889"/>
    <lineage>
        <taxon>Eukaryota</taxon>
        <taxon>Metazoa</taxon>
        <taxon>Ecdysozoa</taxon>
        <taxon>Arthropoda</taxon>
        <taxon>Hexapoda</taxon>
        <taxon>Insecta</taxon>
        <taxon>Pterygota</taxon>
        <taxon>Neoptera</taxon>
        <taxon>Endopterygota</taxon>
        <taxon>Hymenoptera</taxon>
        <taxon>Apocrita</taxon>
        <taxon>Aculeata</taxon>
        <taxon>Apoidea</taxon>
        <taxon>Anthophila</taxon>
        <taxon>Apidae</taxon>
        <taxon>Melipona</taxon>
    </lineage>
</organism>
<accession>A0AA40GDR5</accession>
<dbReference type="Proteomes" id="UP001177670">
    <property type="component" value="Unassembled WGS sequence"/>
</dbReference>
<name>A0AA40GDR5_9HYME</name>
<gene>
    <name evidence="3" type="ORF">K0M31_007957</name>
</gene>
<dbReference type="EMBL" id="JAHYIQ010000002">
    <property type="protein sequence ID" value="KAK1135186.1"/>
    <property type="molecule type" value="Genomic_DNA"/>
</dbReference>
<reference evidence="3" key="1">
    <citation type="submission" date="2021-10" db="EMBL/GenBank/DDBJ databases">
        <title>Melipona bicolor Genome sequencing and assembly.</title>
        <authorList>
            <person name="Araujo N.S."/>
            <person name="Arias M.C."/>
        </authorList>
    </citation>
    <scope>NUCLEOTIDE SEQUENCE</scope>
    <source>
        <strain evidence="3">USP_2M_L1-L4_2017</strain>
        <tissue evidence="3">Whole body</tissue>
    </source>
</reference>
<feature type="signal peptide" evidence="2">
    <location>
        <begin position="1"/>
        <end position="17"/>
    </location>
</feature>
<protein>
    <submittedName>
        <fullName evidence="3">Uncharacterized protein</fullName>
    </submittedName>
</protein>
<comment type="caution">
    <text evidence="3">The sequence shown here is derived from an EMBL/GenBank/DDBJ whole genome shotgun (WGS) entry which is preliminary data.</text>
</comment>
<feature type="compositionally biased region" description="Low complexity" evidence="1">
    <location>
        <begin position="59"/>
        <end position="90"/>
    </location>
</feature>
<dbReference type="AlphaFoldDB" id="A0AA40GDR5"/>
<proteinExistence type="predicted"/>
<feature type="region of interest" description="Disordered" evidence="1">
    <location>
        <begin position="59"/>
        <end position="109"/>
    </location>
</feature>
<feature type="region of interest" description="Disordered" evidence="1">
    <location>
        <begin position="206"/>
        <end position="227"/>
    </location>
</feature>
<sequence length="352" mass="40480">MRLPILLFALVSTTTVAQEKNAQRSARTPQAQIKYHDPNGLNVDWKFFGTLNQYRSHVQNPEPAQQPEPAQSQQQSQFTQQQQLQSQLVQVDPNQSEQTSYLQQQTQAEPQQIVPNRIQYKTVVVQAPQPVEEQPEPNQLQYKVYPQAQAQPVEAQPVEAMQYSRYSNAPARVKQVILEEFKPPNIHPDPSSYYPSDVQVSQYGQQPAANAVQYEQPEQQKSRRDYADRGLQGKIVYKSDYEQQEEQAAPHSVVERIEVPIERLPSPIPQKLVIDKNMPMEIQQLLQYQARLPYEVIANSISSRPKSLFVPKSLPTVTKGPYHYQSKVYYVNNDEYETDIGATKPVEEDQRH</sequence>
<evidence type="ECO:0000313" key="4">
    <source>
        <dbReference type="Proteomes" id="UP001177670"/>
    </source>
</evidence>
<evidence type="ECO:0000256" key="1">
    <source>
        <dbReference type="SAM" id="MobiDB-lite"/>
    </source>
</evidence>
<feature type="compositionally biased region" description="Polar residues" evidence="1">
    <location>
        <begin position="92"/>
        <end position="109"/>
    </location>
</feature>
<keyword evidence="4" id="KW-1185">Reference proteome</keyword>
<evidence type="ECO:0000256" key="2">
    <source>
        <dbReference type="SAM" id="SignalP"/>
    </source>
</evidence>
<keyword evidence="2" id="KW-0732">Signal</keyword>
<feature type="chain" id="PRO_5041212710" evidence="2">
    <location>
        <begin position="18"/>
        <end position="352"/>
    </location>
</feature>
<evidence type="ECO:0000313" key="3">
    <source>
        <dbReference type="EMBL" id="KAK1135186.1"/>
    </source>
</evidence>
<feature type="compositionally biased region" description="Basic and acidic residues" evidence="1">
    <location>
        <begin position="218"/>
        <end position="227"/>
    </location>
</feature>